<keyword evidence="1" id="KW-0472">Membrane</keyword>
<protein>
    <recommendedName>
        <fullName evidence="4">Tissue inhibitor of metalloproteinase</fullName>
    </recommendedName>
</protein>
<dbReference type="SUPFAM" id="SSF50242">
    <property type="entry name" value="TIMP-like"/>
    <property type="match status" value="1"/>
</dbReference>
<dbReference type="RefSeq" id="WP_240254435.1">
    <property type="nucleotide sequence ID" value="NZ_JAKTTI010000009.1"/>
</dbReference>
<comment type="caution">
    <text evidence="2">The sequence shown here is derived from an EMBL/GenBank/DDBJ whole genome shotgun (WGS) entry which is preliminary data.</text>
</comment>
<organism evidence="2 3">
    <name type="scientific">Fredinandcohnia quinoae</name>
    <dbReference type="NCBI Taxonomy" id="2918902"/>
    <lineage>
        <taxon>Bacteria</taxon>
        <taxon>Bacillati</taxon>
        <taxon>Bacillota</taxon>
        <taxon>Bacilli</taxon>
        <taxon>Bacillales</taxon>
        <taxon>Bacillaceae</taxon>
        <taxon>Fredinandcohnia</taxon>
    </lineage>
</organism>
<proteinExistence type="predicted"/>
<feature type="transmembrane region" description="Helical" evidence="1">
    <location>
        <begin position="164"/>
        <end position="182"/>
    </location>
</feature>
<dbReference type="PROSITE" id="PS51257">
    <property type="entry name" value="PROKAR_LIPOPROTEIN"/>
    <property type="match status" value="1"/>
</dbReference>
<evidence type="ECO:0000256" key="1">
    <source>
        <dbReference type="SAM" id="Phobius"/>
    </source>
</evidence>
<reference evidence="2" key="1">
    <citation type="submission" date="2022-02" db="EMBL/GenBank/DDBJ databases">
        <title>Fredinandcohnia quinoae sp. nov. isolated from Chenopodium quinoa seeds.</title>
        <authorList>
            <person name="Saati-Santamaria Z."/>
            <person name="Flores-Felix J.D."/>
            <person name="Igual J.M."/>
            <person name="Velazquez E."/>
            <person name="Garcia-Fraile P."/>
            <person name="Martinez-Molina E."/>
        </authorList>
    </citation>
    <scope>NUCLEOTIDE SEQUENCE</scope>
    <source>
        <strain evidence="2">SECRCQ15</strain>
    </source>
</reference>
<dbReference type="EMBL" id="JAKTTI010000009">
    <property type="protein sequence ID" value="MCH1625267.1"/>
    <property type="molecule type" value="Genomic_DNA"/>
</dbReference>
<keyword evidence="3" id="KW-1185">Reference proteome</keyword>
<keyword evidence="1" id="KW-1133">Transmembrane helix</keyword>
<evidence type="ECO:0008006" key="4">
    <source>
        <dbReference type="Google" id="ProtNLM"/>
    </source>
</evidence>
<gene>
    <name evidence="2" type="ORF">MJG50_08000</name>
</gene>
<dbReference type="Proteomes" id="UP001431131">
    <property type="component" value="Unassembled WGS sequence"/>
</dbReference>
<dbReference type="InterPro" id="IPR008993">
    <property type="entry name" value="TIMP-like_OB-fold"/>
</dbReference>
<name>A0AAW5E5V1_9BACI</name>
<evidence type="ECO:0000313" key="3">
    <source>
        <dbReference type="Proteomes" id="UP001431131"/>
    </source>
</evidence>
<sequence>MKKVISSIVIVIVFLQIISSFPTTTSACSCAGLSSVEEEFKRSEAVFSGKVISVKDKRSSDGYTVKSVLFEVMNTWKGVKQSQIIITTGQGGGDCGIEFIEGTEYLVYATESDMYGEKSLITIMCDRTSTLSSSAADLTILGEGQPPTEVVDLTKKQNGIQKQTGLIVGGAIVVFVVVYLLLRNKAKKMK</sequence>
<accession>A0AAW5E5V1</accession>
<keyword evidence="1" id="KW-0812">Transmembrane</keyword>
<dbReference type="Gene3D" id="2.40.50.120">
    <property type="match status" value="1"/>
</dbReference>
<dbReference type="AlphaFoldDB" id="A0AAW5E5V1"/>
<evidence type="ECO:0000313" key="2">
    <source>
        <dbReference type="EMBL" id="MCH1625267.1"/>
    </source>
</evidence>